<dbReference type="Proteomes" id="UP000048908">
    <property type="component" value="Unassembled WGS sequence"/>
</dbReference>
<evidence type="ECO:0000313" key="3">
    <source>
        <dbReference type="Proteomes" id="UP000048908"/>
    </source>
</evidence>
<dbReference type="EMBL" id="CXPG01000017">
    <property type="protein sequence ID" value="CTQ32956.1"/>
    <property type="molecule type" value="Genomic_DNA"/>
</dbReference>
<dbReference type="AlphaFoldDB" id="A0A0M6XP58"/>
<protein>
    <submittedName>
        <fullName evidence="2">Uncharacterized protein</fullName>
    </submittedName>
</protein>
<sequence>MSKVASLSRVRKDRAKAAKRAEADSNAARFGRTREEKERERQEAERKSRDLDGHRIE</sequence>
<dbReference type="InterPro" id="IPR025227">
    <property type="entry name" value="DUF4169"/>
</dbReference>
<feature type="region of interest" description="Disordered" evidence="1">
    <location>
        <begin position="1"/>
        <end position="57"/>
    </location>
</feature>
<name>A0A0M6XP58_9RHOB</name>
<keyword evidence="3" id="KW-1185">Reference proteome</keyword>
<dbReference type="Pfam" id="PF13770">
    <property type="entry name" value="DUF4169"/>
    <property type="match status" value="1"/>
</dbReference>
<evidence type="ECO:0000256" key="1">
    <source>
        <dbReference type="SAM" id="MobiDB-lite"/>
    </source>
</evidence>
<reference evidence="2 3" key="1">
    <citation type="submission" date="2015-07" db="EMBL/GenBank/DDBJ databases">
        <authorList>
            <person name="Noorani M."/>
        </authorList>
    </citation>
    <scope>NUCLEOTIDE SEQUENCE [LARGE SCALE GENOMIC DNA]</scope>
    <source>
        <strain evidence="2 3">CECT 5088</strain>
    </source>
</reference>
<dbReference type="STRING" id="282197.SAMN04488517_10799"/>
<feature type="compositionally biased region" description="Basic and acidic residues" evidence="1">
    <location>
        <begin position="32"/>
        <end position="57"/>
    </location>
</feature>
<gene>
    <name evidence="2" type="ORF">JAN5088_01730</name>
</gene>
<organism evidence="2 3">
    <name type="scientific">Jannaschia rubra</name>
    <dbReference type="NCBI Taxonomy" id="282197"/>
    <lineage>
        <taxon>Bacteria</taxon>
        <taxon>Pseudomonadati</taxon>
        <taxon>Pseudomonadota</taxon>
        <taxon>Alphaproteobacteria</taxon>
        <taxon>Rhodobacterales</taxon>
        <taxon>Roseobacteraceae</taxon>
        <taxon>Jannaschia</taxon>
    </lineage>
</organism>
<evidence type="ECO:0000313" key="2">
    <source>
        <dbReference type="EMBL" id="CTQ32956.1"/>
    </source>
</evidence>
<proteinExistence type="predicted"/>
<dbReference type="RefSeq" id="WP_074962657.1">
    <property type="nucleotide sequence ID" value="NZ_CXPG01000017.1"/>
</dbReference>
<accession>A0A0M6XP58</accession>